<evidence type="ECO:0000256" key="1">
    <source>
        <dbReference type="ARBA" id="ARBA00001936"/>
    </source>
</evidence>
<feature type="compositionally biased region" description="Low complexity" evidence="14">
    <location>
        <begin position="36"/>
        <end position="53"/>
    </location>
</feature>
<evidence type="ECO:0000256" key="11">
    <source>
        <dbReference type="ARBA" id="ARBA00023211"/>
    </source>
</evidence>
<evidence type="ECO:0000256" key="2">
    <source>
        <dbReference type="ARBA" id="ARBA00001946"/>
    </source>
</evidence>
<feature type="compositionally biased region" description="Polar residues" evidence="14">
    <location>
        <begin position="26"/>
        <end position="35"/>
    </location>
</feature>
<dbReference type="GeneID" id="72004014"/>
<dbReference type="PANTHER" id="PTHR10277:SF48">
    <property type="entry name" value="HOMOCITRATE SYNTHASE, CYTOSOLIC ISOZYME-RELATED"/>
    <property type="match status" value="1"/>
</dbReference>
<evidence type="ECO:0000256" key="8">
    <source>
        <dbReference type="ARBA" id="ARBA00022723"/>
    </source>
</evidence>
<comment type="catalytic activity">
    <reaction evidence="12">
        <text>acetyl-CoA + 2-oxoglutarate + H2O = (2R)-homocitrate + CoA + H(+)</text>
        <dbReference type="Rhea" id="RHEA:12929"/>
        <dbReference type="ChEBI" id="CHEBI:15377"/>
        <dbReference type="ChEBI" id="CHEBI:15378"/>
        <dbReference type="ChEBI" id="CHEBI:16810"/>
        <dbReference type="ChEBI" id="CHEBI:57287"/>
        <dbReference type="ChEBI" id="CHEBI:57288"/>
        <dbReference type="ChEBI" id="CHEBI:58884"/>
        <dbReference type="EC" id="2.3.3.14"/>
    </reaction>
    <physiologicalReaction direction="left-to-right" evidence="12">
        <dbReference type="Rhea" id="RHEA:12930"/>
    </physiologicalReaction>
</comment>
<proteinExistence type="inferred from homology"/>
<keyword evidence="8" id="KW-0479">Metal-binding</keyword>
<dbReference type="GO" id="GO:0005739">
    <property type="term" value="C:mitochondrion"/>
    <property type="evidence" value="ECO:0007669"/>
    <property type="project" value="TreeGrafter"/>
</dbReference>
<dbReference type="FunFam" id="1.10.238.260:FF:000002">
    <property type="entry name" value="Homocitrate synthase, mitochondrial"/>
    <property type="match status" value="1"/>
</dbReference>
<dbReference type="GO" id="GO:0004410">
    <property type="term" value="F:homocitrate synthase activity"/>
    <property type="evidence" value="ECO:0007669"/>
    <property type="project" value="UniProtKB-EC"/>
</dbReference>
<dbReference type="InterPro" id="IPR011872">
    <property type="entry name" value="Homocitrate_synth"/>
</dbReference>
<dbReference type="InterPro" id="IPR013785">
    <property type="entry name" value="Aldolase_TIM"/>
</dbReference>
<evidence type="ECO:0000256" key="14">
    <source>
        <dbReference type="SAM" id="MobiDB-lite"/>
    </source>
</evidence>
<dbReference type="EMBL" id="SEKV01000588">
    <property type="protein sequence ID" value="TFY55462.1"/>
    <property type="molecule type" value="Genomic_DNA"/>
</dbReference>
<evidence type="ECO:0000256" key="3">
    <source>
        <dbReference type="ARBA" id="ARBA00004755"/>
    </source>
</evidence>
<name>A0A4Y9Y096_9APHY</name>
<dbReference type="RefSeq" id="XP_047780273.1">
    <property type="nucleotide sequence ID" value="XM_047923282.1"/>
</dbReference>
<dbReference type="Pfam" id="PF22617">
    <property type="entry name" value="HCS_D2"/>
    <property type="match status" value="1"/>
</dbReference>
<dbReference type="InterPro" id="IPR050073">
    <property type="entry name" value="2-IPM_HCS-like"/>
</dbReference>
<evidence type="ECO:0000256" key="6">
    <source>
        <dbReference type="ARBA" id="ARBA00022605"/>
    </source>
</evidence>
<dbReference type="InterPro" id="IPR002034">
    <property type="entry name" value="AIPM/Hcit_synth_CS"/>
</dbReference>
<keyword evidence="6" id="KW-0028">Amino-acid biosynthesis</keyword>
<evidence type="ECO:0000313" key="16">
    <source>
        <dbReference type="EMBL" id="KAH9838358.1"/>
    </source>
</evidence>
<dbReference type="InterPro" id="IPR054691">
    <property type="entry name" value="LeuA/HCS_post-cat"/>
</dbReference>
<evidence type="ECO:0000313" key="18">
    <source>
        <dbReference type="Proteomes" id="UP000298390"/>
    </source>
</evidence>
<evidence type="ECO:0000256" key="5">
    <source>
        <dbReference type="ARBA" id="ARBA00012974"/>
    </source>
</evidence>
<gene>
    <name evidence="16" type="ORF">C8Q71DRAFT_750634</name>
    <name evidence="17" type="ORF">EVJ58_g8231</name>
</gene>
<evidence type="ECO:0000256" key="7">
    <source>
        <dbReference type="ARBA" id="ARBA00022679"/>
    </source>
</evidence>
<keyword evidence="7 13" id="KW-0808">Transferase</keyword>
<feature type="region of interest" description="Disordered" evidence="14">
    <location>
        <begin position="471"/>
        <end position="491"/>
    </location>
</feature>
<comment type="caution">
    <text evidence="17">The sequence shown here is derived from an EMBL/GenBank/DDBJ whole genome shotgun (WGS) entry which is preliminary data.</text>
</comment>
<dbReference type="NCBIfam" id="TIGR02146">
    <property type="entry name" value="LysS_fung_arch"/>
    <property type="match status" value="1"/>
</dbReference>
<evidence type="ECO:0000256" key="13">
    <source>
        <dbReference type="RuleBase" id="RU003523"/>
    </source>
</evidence>
<dbReference type="Proteomes" id="UP000298390">
    <property type="component" value="Unassembled WGS sequence"/>
</dbReference>
<comment type="cofactor">
    <cofactor evidence="2">
        <name>Mg(2+)</name>
        <dbReference type="ChEBI" id="CHEBI:18420"/>
    </cofactor>
</comment>
<keyword evidence="19" id="KW-1185">Reference proteome</keyword>
<dbReference type="PANTHER" id="PTHR10277">
    <property type="entry name" value="HOMOCITRATE SYNTHASE-RELATED"/>
    <property type="match status" value="1"/>
</dbReference>
<keyword evidence="11" id="KW-0464">Manganese</keyword>
<dbReference type="EMBL" id="JADCUA010000007">
    <property type="protein sequence ID" value="KAH9838358.1"/>
    <property type="molecule type" value="Genomic_DNA"/>
</dbReference>
<feature type="region of interest" description="Disordered" evidence="14">
    <location>
        <begin position="26"/>
        <end position="62"/>
    </location>
</feature>
<evidence type="ECO:0000259" key="15">
    <source>
        <dbReference type="PROSITE" id="PS50991"/>
    </source>
</evidence>
<dbReference type="Pfam" id="PF00682">
    <property type="entry name" value="HMGL-like"/>
    <property type="match status" value="1"/>
</dbReference>
<evidence type="ECO:0000256" key="9">
    <source>
        <dbReference type="ARBA" id="ARBA00022842"/>
    </source>
</evidence>
<dbReference type="STRING" id="34475.A0A4Y9Y096"/>
<comment type="similarity">
    <text evidence="4">Belongs to the alpha-IPM synthase/homocitrate synthase family. Homocitrate synthase LYS20/LYS21 subfamily.</text>
</comment>
<dbReference type="HAMAP" id="MF_02222">
    <property type="entry name" value="Homocitr_synth_fung_arch"/>
    <property type="match status" value="1"/>
</dbReference>
<keyword evidence="10" id="KW-0457">Lysine biosynthesis</keyword>
<evidence type="ECO:0000313" key="17">
    <source>
        <dbReference type="EMBL" id="TFY55462.1"/>
    </source>
</evidence>
<protein>
    <recommendedName>
        <fullName evidence="5">homocitrate synthase</fullName>
        <ecNumber evidence="5">2.3.3.14</ecNumber>
    </recommendedName>
</protein>
<dbReference type="Proteomes" id="UP000814176">
    <property type="component" value="Unassembled WGS sequence"/>
</dbReference>
<organism evidence="17 18">
    <name type="scientific">Rhodofomes roseus</name>
    <dbReference type="NCBI Taxonomy" id="34475"/>
    <lineage>
        <taxon>Eukaryota</taxon>
        <taxon>Fungi</taxon>
        <taxon>Dikarya</taxon>
        <taxon>Basidiomycota</taxon>
        <taxon>Agaricomycotina</taxon>
        <taxon>Agaricomycetes</taxon>
        <taxon>Polyporales</taxon>
        <taxon>Rhodofomes</taxon>
    </lineage>
</organism>
<dbReference type="CDD" id="cd07948">
    <property type="entry name" value="DRE_TIM_HCS"/>
    <property type="match status" value="1"/>
</dbReference>
<dbReference type="GO" id="GO:0019878">
    <property type="term" value="P:lysine biosynthetic process via aminoadipic acid"/>
    <property type="evidence" value="ECO:0007669"/>
    <property type="project" value="UniProtKB-UniPathway"/>
</dbReference>
<comment type="cofactor">
    <cofactor evidence="1">
        <name>Mn(2+)</name>
        <dbReference type="ChEBI" id="CHEBI:29035"/>
    </cofactor>
</comment>
<dbReference type="PROSITE" id="PS00815">
    <property type="entry name" value="AIPM_HOMOCIT_SYNTH_1"/>
    <property type="match status" value="1"/>
</dbReference>
<dbReference type="AlphaFoldDB" id="A0A4Y9Y096"/>
<reference evidence="16 19" key="2">
    <citation type="journal article" date="2021" name="Environ. Microbiol.">
        <title>Gene family expansions and transcriptome signatures uncover fungal adaptations to wood decay.</title>
        <authorList>
            <person name="Hage H."/>
            <person name="Miyauchi S."/>
            <person name="Viragh M."/>
            <person name="Drula E."/>
            <person name="Min B."/>
            <person name="Chaduli D."/>
            <person name="Navarro D."/>
            <person name="Favel A."/>
            <person name="Norest M."/>
            <person name="Lesage-Meessen L."/>
            <person name="Balint B."/>
            <person name="Merenyi Z."/>
            <person name="de Eugenio L."/>
            <person name="Morin E."/>
            <person name="Martinez A.T."/>
            <person name="Baldrian P."/>
            <person name="Stursova M."/>
            <person name="Martinez M.J."/>
            <person name="Novotny C."/>
            <person name="Magnuson J.K."/>
            <person name="Spatafora J.W."/>
            <person name="Maurice S."/>
            <person name="Pangilinan J."/>
            <person name="Andreopoulos W."/>
            <person name="LaButti K."/>
            <person name="Hundley H."/>
            <person name="Na H."/>
            <person name="Kuo A."/>
            <person name="Barry K."/>
            <person name="Lipzen A."/>
            <person name="Henrissat B."/>
            <person name="Riley R."/>
            <person name="Ahrendt S."/>
            <person name="Nagy L.G."/>
            <person name="Grigoriev I.V."/>
            <person name="Martin F."/>
            <person name="Rosso M.N."/>
        </authorList>
    </citation>
    <scope>NUCLEOTIDE SEQUENCE [LARGE SCALE GENOMIC DNA]</scope>
    <source>
        <strain evidence="16 19">CIRM-BRFM 1785</strain>
    </source>
</reference>
<dbReference type="InterPro" id="IPR048253">
    <property type="entry name" value="DRE_TIM_HCS_fun_bact"/>
</dbReference>
<dbReference type="InterPro" id="IPR000891">
    <property type="entry name" value="PYR_CT"/>
</dbReference>
<dbReference type="GO" id="GO:0046872">
    <property type="term" value="F:metal ion binding"/>
    <property type="evidence" value="ECO:0007669"/>
    <property type="project" value="UniProtKB-KW"/>
</dbReference>
<dbReference type="OrthoDB" id="2015253at2759"/>
<dbReference type="SUPFAM" id="SSF51569">
    <property type="entry name" value="Aldolase"/>
    <property type="match status" value="1"/>
</dbReference>
<evidence type="ECO:0000256" key="12">
    <source>
        <dbReference type="ARBA" id="ARBA00048363"/>
    </source>
</evidence>
<accession>A0A4Y9Y096</accession>
<evidence type="ECO:0000313" key="19">
    <source>
        <dbReference type="Proteomes" id="UP000814176"/>
    </source>
</evidence>
<evidence type="ECO:0000256" key="10">
    <source>
        <dbReference type="ARBA" id="ARBA00023154"/>
    </source>
</evidence>
<keyword evidence="9" id="KW-0460">Magnesium</keyword>
<sequence>MCPHANGDALPNGTSEMVPVDLANASTSHSSSVRTNGVNGHANGHVNGVNGAAKKPEQRQNPYAPRASDFLSNVCNFKIIESTLREGEQFANAFFDTKTKIAIAKALDAFGVEYIELTSPAASEQSRSDCEAICKLGLKAKILTHIRCHMDDARIAVETGVDGVDVVIGTSSFLREFSHGKDMAYITKTAIEVIEFVKSKGIEVRFSSEDSFRSDLVDLLSIYQTVDKIGVNRVGIADTVGCANPRQVYDLVRTLRGVVGCDIEIHLHNDTGMAIANAYTALEAGATHIDTSVLGIGERVGITPLGGLVACLYAADPEYVKSKYNLPMLREIENLVAEAVEVNIPFMNPITGYCAFTHKAGIHAKAILNNPSTYEILKPEDFGLTRYVSIGHRLTGWNAVKSRVEQLGLTLTDEEIKDATAKIKELADVRTQSMDDVDSLLRVYHSGIQSGELAVGQKEALDRLLRKHREGTMDSRDASISRPTSPAPVAA</sequence>
<dbReference type="PROSITE" id="PS50991">
    <property type="entry name" value="PYR_CT"/>
    <property type="match status" value="1"/>
</dbReference>
<dbReference type="FunFam" id="3.20.20.70:FF:000032">
    <property type="entry name" value="Homocitrate synthase, mitochondrial"/>
    <property type="match status" value="1"/>
</dbReference>
<reference evidence="17 18" key="1">
    <citation type="submission" date="2019-01" db="EMBL/GenBank/DDBJ databases">
        <title>Genome sequencing of the rare red list fungi Fomitopsis rosea.</title>
        <authorList>
            <person name="Buettner E."/>
            <person name="Kellner H."/>
        </authorList>
    </citation>
    <scope>NUCLEOTIDE SEQUENCE [LARGE SCALE GENOMIC DNA]</scope>
    <source>
        <strain evidence="17 18">DSM 105464</strain>
    </source>
</reference>
<dbReference type="Gene3D" id="3.20.20.70">
    <property type="entry name" value="Aldolase class I"/>
    <property type="match status" value="1"/>
</dbReference>
<dbReference type="Gene3D" id="1.10.238.260">
    <property type="match status" value="1"/>
</dbReference>
<comment type="pathway">
    <text evidence="3">Amino-acid biosynthesis; L-lysine biosynthesis via AAA pathway; L-alpha-aminoadipate from 2-oxoglutarate: step 1/5.</text>
</comment>
<dbReference type="PROSITE" id="PS00816">
    <property type="entry name" value="AIPM_HOMOCIT_SYNTH_2"/>
    <property type="match status" value="1"/>
</dbReference>
<dbReference type="EC" id="2.3.3.14" evidence="5"/>
<evidence type="ECO:0000256" key="4">
    <source>
        <dbReference type="ARBA" id="ARBA00006361"/>
    </source>
</evidence>
<feature type="domain" description="Pyruvate carboxyltransferase" evidence="15">
    <location>
        <begin position="77"/>
        <end position="330"/>
    </location>
</feature>
<dbReference type="UniPathway" id="UPA00033">
    <property type="reaction ID" value="UER00028"/>
</dbReference>